<evidence type="ECO:0000313" key="7">
    <source>
        <dbReference type="Proteomes" id="UP000248553"/>
    </source>
</evidence>
<feature type="transmembrane region" description="Helical" evidence="5">
    <location>
        <begin position="412"/>
        <end position="432"/>
    </location>
</feature>
<dbReference type="PANTHER" id="PTHR11785:SF512">
    <property type="entry name" value="SOBREMESA, ISOFORM B"/>
    <property type="match status" value="1"/>
</dbReference>
<keyword evidence="4 5" id="KW-0472">Membrane</keyword>
<comment type="subcellular location">
    <subcellularLocation>
        <location evidence="1">Membrane</location>
        <topology evidence="1">Multi-pass membrane protein</topology>
    </subcellularLocation>
</comment>
<dbReference type="EMBL" id="QHKM01000002">
    <property type="protein sequence ID" value="RAK68417.1"/>
    <property type="molecule type" value="Genomic_DNA"/>
</dbReference>
<reference evidence="7" key="1">
    <citation type="submission" date="2018-05" db="EMBL/GenBank/DDBJ databases">
        <authorList>
            <person name="Nie L."/>
        </authorList>
    </citation>
    <scope>NUCLEOTIDE SEQUENCE [LARGE SCALE GENOMIC DNA]</scope>
    <source>
        <strain evidence="7">NL</strain>
    </source>
</reference>
<gene>
    <name evidence="6" type="ORF">DLM85_10400</name>
</gene>
<dbReference type="InterPro" id="IPR050598">
    <property type="entry name" value="AminoAcid_Transporter"/>
</dbReference>
<evidence type="ECO:0000256" key="5">
    <source>
        <dbReference type="SAM" id="Phobius"/>
    </source>
</evidence>
<evidence type="ECO:0000256" key="3">
    <source>
        <dbReference type="ARBA" id="ARBA00022989"/>
    </source>
</evidence>
<dbReference type="Proteomes" id="UP000248553">
    <property type="component" value="Unassembled WGS sequence"/>
</dbReference>
<organism evidence="6 7">
    <name type="scientific">Hymenobacter edaphi</name>
    <dbReference type="NCBI Taxonomy" id="2211146"/>
    <lineage>
        <taxon>Bacteria</taxon>
        <taxon>Pseudomonadati</taxon>
        <taxon>Bacteroidota</taxon>
        <taxon>Cytophagia</taxon>
        <taxon>Cytophagales</taxon>
        <taxon>Hymenobacteraceae</taxon>
        <taxon>Hymenobacter</taxon>
    </lineage>
</organism>
<feature type="transmembrane region" description="Helical" evidence="5">
    <location>
        <begin position="348"/>
        <end position="372"/>
    </location>
</feature>
<dbReference type="RefSeq" id="WP_111478029.1">
    <property type="nucleotide sequence ID" value="NZ_QHKM01000002.1"/>
</dbReference>
<keyword evidence="2 5" id="KW-0812">Transmembrane</keyword>
<feature type="transmembrane region" description="Helical" evidence="5">
    <location>
        <begin position="384"/>
        <end position="406"/>
    </location>
</feature>
<sequence length="453" mass="48642">MTQPRPSVYKIGFYTGVAIVVANMVGTGVFTSLGFQVLGTHSGFALLMLWLVGGVIALCGALCYGELAAALPRSGGEYHYLSRIYHPAVGFLSGWVSATVGFAAPTALAAIALGSYAKSVWPDVHANLLSLAVVLLITAVHLISSQVGSRFQVAVTVLKVALLILFIGAGLLAEPQPLRFVPAAADWRELLTPAFAVSLIYVSYAYSGWNAAVYMAGEVEQPQRNLPRILLGGTALVALLYVVLNYVFLRTTPLDTLAGQLEVGFLAANQIFGVAVGKFMGAAIAGLLISTVSSMVFAGPRIIQTMGEDLPALHWLARRSRRGLPVRATLFQALLTVVFIISGTFEQVLLYAGFVLNLFTFLTVLGLFVLRLRQPELPRPYRTWGYPFTPLLFLLLNGWTLVFLLRDKYEESLLGLGTVLAGLVVYAIIQVLGAGRRPAARVGEEQPNAGRAS</sequence>
<dbReference type="Gene3D" id="1.20.1740.10">
    <property type="entry name" value="Amino acid/polyamine transporter I"/>
    <property type="match status" value="1"/>
</dbReference>
<evidence type="ECO:0000313" key="6">
    <source>
        <dbReference type="EMBL" id="RAK68417.1"/>
    </source>
</evidence>
<keyword evidence="3 5" id="KW-1133">Transmembrane helix</keyword>
<dbReference type="PIRSF" id="PIRSF006060">
    <property type="entry name" value="AA_transporter"/>
    <property type="match status" value="1"/>
</dbReference>
<dbReference type="AlphaFoldDB" id="A0A328BN60"/>
<dbReference type="Pfam" id="PF13520">
    <property type="entry name" value="AA_permease_2"/>
    <property type="match status" value="1"/>
</dbReference>
<feature type="transmembrane region" description="Helical" evidence="5">
    <location>
        <begin position="124"/>
        <end position="144"/>
    </location>
</feature>
<keyword evidence="7" id="KW-1185">Reference proteome</keyword>
<evidence type="ECO:0000256" key="2">
    <source>
        <dbReference type="ARBA" id="ARBA00022692"/>
    </source>
</evidence>
<feature type="transmembrane region" description="Helical" evidence="5">
    <location>
        <begin position="88"/>
        <end position="112"/>
    </location>
</feature>
<feature type="transmembrane region" description="Helical" evidence="5">
    <location>
        <begin position="324"/>
        <end position="342"/>
    </location>
</feature>
<comment type="caution">
    <text evidence="6">The sequence shown here is derived from an EMBL/GenBank/DDBJ whole genome shotgun (WGS) entry which is preliminary data.</text>
</comment>
<evidence type="ECO:0000256" key="4">
    <source>
        <dbReference type="ARBA" id="ARBA00023136"/>
    </source>
</evidence>
<accession>A0A328BN60</accession>
<evidence type="ECO:0000256" key="1">
    <source>
        <dbReference type="ARBA" id="ARBA00004141"/>
    </source>
</evidence>
<proteinExistence type="predicted"/>
<feature type="transmembrane region" description="Helical" evidence="5">
    <location>
        <begin position="193"/>
        <end position="217"/>
    </location>
</feature>
<feature type="transmembrane region" description="Helical" evidence="5">
    <location>
        <begin position="44"/>
        <end position="67"/>
    </location>
</feature>
<dbReference type="InterPro" id="IPR002293">
    <property type="entry name" value="AA/rel_permease1"/>
</dbReference>
<dbReference type="GO" id="GO:0015179">
    <property type="term" value="F:L-amino acid transmembrane transporter activity"/>
    <property type="evidence" value="ECO:0007669"/>
    <property type="project" value="TreeGrafter"/>
</dbReference>
<feature type="transmembrane region" description="Helical" evidence="5">
    <location>
        <begin position="229"/>
        <end position="249"/>
    </location>
</feature>
<dbReference type="GO" id="GO:0016020">
    <property type="term" value="C:membrane"/>
    <property type="evidence" value="ECO:0007669"/>
    <property type="project" value="UniProtKB-SubCell"/>
</dbReference>
<dbReference type="PANTHER" id="PTHR11785">
    <property type="entry name" value="AMINO ACID TRANSPORTER"/>
    <property type="match status" value="1"/>
</dbReference>
<name>A0A328BN60_9BACT</name>
<dbReference type="OrthoDB" id="9810109at2"/>
<feature type="transmembrane region" description="Helical" evidence="5">
    <location>
        <begin position="279"/>
        <end position="303"/>
    </location>
</feature>
<feature type="transmembrane region" description="Helical" evidence="5">
    <location>
        <begin position="151"/>
        <end position="173"/>
    </location>
</feature>
<protein>
    <submittedName>
        <fullName evidence="6">Amino acid permease</fullName>
    </submittedName>
</protein>
<feature type="transmembrane region" description="Helical" evidence="5">
    <location>
        <begin position="12"/>
        <end position="38"/>
    </location>
</feature>